<evidence type="ECO:0000259" key="1">
    <source>
        <dbReference type="PROSITE" id="PS51186"/>
    </source>
</evidence>
<dbReference type="AlphaFoldDB" id="A0A1I2Y623"/>
<protein>
    <submittedName>
        <fullName evidence="2">ElaA protein</fullName>
    </submittedName>
</protein>
<organism evidence="2 3">
    <name type="scientific">Pontibacter chinhatensis</name>
    <dbReference type="NCBI Taxonomy" id="1436961"/>
    <lineage>
        <taxon>Bacteria</taxon>
        <taxon>Pseudomonadati</taxon>
        <taxon>Bacteroidota</taxon>
        <taxon>Cytophagia</taxon>
        <taxon>Cytophagales</taxon>
        <taxon>Hymenobacteraceae</taxon>
        <taxon>Pontibacter</taxon>
    </lineage>
</organism>
<dbReference type="PROSITE" id="PS51186">
    <property type="entry name" value="GNAT"/>
    <property type="match status" value="1"/>
</dbReference>
<proteinExistence type="predicted"/>
<dbReference type="Proteomes" id="UP000198724">
    <property type="component" value="Unassembled WGS sequence"/>
</dbReference>
<dbReference type="Gene3D" id="3.40.630.30">
    <property type="match status" value="1"/>
</dbReference>
<dbReference type="InterPro" id="IPR016181">
    <property type="entry name" value="Acyl_CoA_acyltransferase"/>
</dbReference>
<reference evidence="3" key="1">
    <citation type="submission" date="2016-10" db="EMBL/GenBank/DDBJ databases">
        <authorList>
            <person name="Varghese N."/>
            <person name="Submissions S."/>
        </authorList>
    </citation>
    <scope>NUCLEOTIDE SEQUENCE [LARGE SCALE GENOMIC DNA]</scope>
    <source>
        <strain evidence="3">LP51</strain>
    </source>
</reference>
<dbReference type="EMBL" id="FOOT01000007">
    <property type="protein sequence ID" value="SFH20807.1"/>
    <property type="molecule type" value="Genomic_DNA"/>
</dbReference>
<dbReference type="SUPFAM" id="SSF55729">
    <property type="entry name" value="Acyl-CoA N-acyltransferases (Nat)"/>
    <property type="match status" value="1"/>
</dbReference>
<dbReference type="Pfam" id="PF13673">
    <property type="entry name" value="Acetyltransf_10"/>
    <property type="match status" value="1"/>
</dbReference>
<feature type="domain" description="N-acetyltransferase" evidence="1">
    <location>
        <begin position="8"/>
        <end position="149"/>
    </location>
</feature>
<dbReference type="OrthoDB" id="9796171at2"/>
<gene>
    <name evidence="2" type="ORF">SAMN05421739_10778</name>
</gene>
<keyword evidence="3" id="KW-1185">Reference proteome</keyword>
<dbReference type="InterPro" id="IPR000182">
    <property type="entry name" value="GNAT_dom"/>
</dbReference>
<dbReference type="GO" id="GO:0016747">
    <property type="term" value="F:acyltransferase activity, transferring groups other than amino-acyl groups"/>
    <property type="evidence" value="ECO:0007669"/>
    <property type="project" value="InterPro"/>
</dbReference>
<accession>A0A1I2Y623</accession>
<dbReference type="RefSeq" id="WP_092104487.1">
    <property type="nucleotide sequence ID" value="NZ_FOOT01000007.1"/>
</dbReference>
<name>A0A1I2Y623_9BACT</name>
<evidence type="ECO:0000313" key="2">
    <source>
        <dbReference type="EMBL" id="SFH20807.1"/>
    </source>
</evidence>
<sequence>MSLTKISKAFDALTPHEMYEMLRLRSEVFVVEQTCVFLDMDNKDQKCQHLLLYQDSELVATSRLVPPGLSYPDAMSIGRIVTSMEVRGTGLGRILVDYSIEECYRLHGHGPIKIGAQVYAKGFYESFGFVQSGPEYDEDGIPHIEMTKE</sequence>
<evidence type="ECO:0000313" key="3">
    <source>
        <dbReference type="Proteomes" id="UP000198724"/>
    </source>
</evidence>